<organism evidence="6 7">
    <name type="scientific">Thioflexithrix psekupsensis</name>
    <dbReference type="NCBI Taxonomy" id="1570016"/>
    <lineage>
        <taxon>Bacteria</taxon>
        <taxon>Pseudomonadati</taxon>
        <taxon>Pseudomonadota</taxon>
        <taxon>Gammaproteobacteria</taxon>
        <taxon>Thiotrichales</taxon>
        <taxon>Thioflexithrix</taxon>
    </lineage>
</organism>
<dbReference type="InterPro" id="IPR017871">
    <property type="entry name" value="ABC_transporter-like_CS"/>
</dbReference>
<sequence>MENIVMTETFPLSTRRLNKTYYSDSGETVVALEEINLNIETGEFVVIVGPSGCGKSTLLNILAGLEPATNGEVLAYHQPITQPNIERSMVFQNYALFPWLSVRGNVEFGLERRGISRQLRRKIAENYLNLVGLIDFADKRIHELSGGMKQRVAIARAFAVDPQVILMDEPFGALDALTRRFLQGELLRIWRTDRKTIVFITHSVPEAIYLATRIIVMTARPGRIKTQVIPNLPHPRETTSEAFRELEHDLYLALDEELARGFNFSE</sequence>
<dbReference type="Proteomes" id="UP000194798">
    <property type="component" value="Unassembled WGS sequence"/>
</dbReference>
<feature type="domain" description="ABC transporter" evidence="5">
    <location>
        <begin position="12"/>
        <end position="244"/>
    </location>
</feature>
<dbReference type="PANTHER" id="PTHR42788:SF13">
    <property type="entry name" value="ALIPHATIC SULFONATES IMPORT ATP-BINDING PROTEIN SSUB"/>
    <property type="match status" value="1"/>
</dbReference>
<proteinExistence type="inferred from homology"/>
<dbReference type="Gene3D" id="3.40.50.300">
    <property type="entry name" value="P-loop containing nucleotide triphosphate hydrolases"/>
    <property type="match status" value="1"/>
</dbReference>
<dbReference type="EMBL" id="MSLT01000002">
    <property type="protein sequence ID" value="OUD16055.1"/>
    <property type="molecule type" value="Genomic_DNA"/>
</dbReference>
<protein>
    <submittedName>
        <fullName evidence="6">Taurine ABC transporter ATP-binding protein</fullName>
    </submittedName>
</protein>
<comment type="similarity">
    <text evidence="1">Belongs to the ABC transporter superfamily.</text>
</comment>
<dbReference type="PROSITE" id="PS50893">
    <property type="entry name" value="ABC_TRANSPORTER_2"/>
    <property type="match status" value="1"/>
</dbReference>
<keyword evidence="2" id="KW-0813">Transport</keyword>
<dbReference type="GO" id="GO:0005524">
    <property type="term" value="F:ATP binding"/>
    <property type="evidence" value="ECO:0007669"/>
    <property type="project" value="UniProtKB-KW"/>
</dbReference>
<dbReference type="PROSITE" id="PS00211">
    <property type="entry name" value="ABC_TRANSPORTER_1"/>
    <property type="match status" value="1"/>
</dbReference>
<keyword evidence="7" id="KW-1185">Reference proteome</keyword>
<accession>A0A251XCS5</accession>
<dbReference type="Pfam" id="PF00005">
    <property type="entry name" value="ABC_tran"/>
    <property type="match status" value="1"/>
</dbReference>
<dbReference type="GO" id="GO:0016887">
    <property type="term" value="F:ATP hydrolysis activity"/>
    <property type="evidence" value="ECO:0007669"/>
    <property type="project" value="InterPro"/>
</dbReference>
<dbReference type="SMART" id="SM00382">
    <property type="entry name" value="AAA"/>
    <property type="match status" value="1"/>
</dbReference>
<evidence type="ECO:0000256" key="4">
    <source>
        <dbReference type="ARBA" id="ARBA00022840"/>
    </source>
</evidence>
<evidence type="ECO:0000256" key="2">
    <source>
        <dbReference type="ARBA" id="ARBA00022448"/>
    </source>
</evidence>
<evidence type="ECO:0000256" key="1">
    <source>
        <dbReference type="ARBA" id="ARBA00005417"/>
    </source>
</evidence>
<dbReference type="InterPro" id="IPR003593">
    <property type="entry name" value="AAA+_ATPase"/>
</dbReference>
<dbReference type="SUPFAM" id="SSF52540">
    <property type="entry name" value="P-loop containing nucleoside triphosphate hydrolases"/>
    <property type="match status" value="1"/>
</dbReference>
<gene>
    <name evidence="6" type="ORF">TPSD3_01225</name>
</gene>
<evidence type="ECO:0000256" key="3">
    <source>
        <dbReference type="ARBA" id="ARBA00022741"/>
    </source>
</evidence>
<keyword evidence="4 6" id="KW-0067">ATP-binding</keyword>
<dbReference type="InterPro" id="IPR003439">
    <property type="entry name" value="ABC_transporter-like_ATP-bd"/>
</dbReference>
<dbReference type="PANTHER" id="PTHR42788">
    <property type="entry name" value="TAURINE IMPORT ATP-BINDING PROTEIN-RELATED"/>
    <property type="match status" value="1"/>
</dbReference>
<dbReference type="CDD" id="cd03293">
    <property type="entry name" value="ABC_NrtD_SsuB_transporters"/>
    <property type="match status" value="1"/>
</dbReference>
<keyword evidence="3" id="KW-0547">Nucleotide-binding</keyword>
<evidence type="ECO:0000313" key="7">
    <source>
        <dbReference type="Proteomes" id="UP000194798"/>
    </source>
</evidence>
<dbReference type="InterPro" id="IPR027417">
    <property type="entry name" value="P-loop_NTPase"/>
</dbReference>
<evidence type="ECO:0000259" key="5">
    <source>
        <dbReference type="PROSITE" id="PS50893"/>
    </source>
</evidence>
<dbReference type="InterPro" id="IPR050166">
    <property type="entry name" value="ABC_transporter_ATP-bind"/>
</dbReference>
<reference evidence="6 7" key="1">
    <citation type="submission" date="2016-12" db="EMBL/GenBank/DDBJ databases">
        <title>Thioflexothrix psekupsii D3 genome sequencing and assembly.</title>
        <authorList>
            <person name="Fomenkov A."/>
            <person name="Vincze T."/>
            <person name="Grabovich M."/>
            <person name="Anton B.P."/>
            <person name="Dubinina G."/>
            <person name="Orlova M."/>
            <person name="Belousova E."/>
            <person name="Roberts R.J."/>
        </authorList>
    </citation>
    <scope>NUCLEOTIDE SEQUENCE [LARGE SCALE GENOMIC DNA]</scope>
    <source>
        <strain evidence="6">D3</strain>
    </source>
</reference>
<comment type="caution">
    <text evidence="6">The sequence shown here is derived from an EMBL/GenBank/DDBJ whole genome shotgun (WGS) entry which is preliminary data.</text>
</comment>
<evidence type="ECO:0000313" key="6">
    <source>
        <dbReference type="EMBL" id="OUD16055.1"/>
    </source>
</evidence>
<name>A0A251XCS5_9GAMM</name>
<dbReference type="AlphaFoldDB" id="A0A251XCS5"/>